<dbReference type="Proteomes" id="UP000198521">
    <property type="component" value="Unassembled WGS sequence"/>
</dbReference>
<evidence type="ECO:0000256" key="1">
    <source>
        <dbReference type="ARBA" id="ARBA00022857"/>
    </source>
</evidence>
<evidence type="ECO:0000313" key="5">
    <source>
        <dbReference type="EMBL" id="SEK29675.1"/>
    </source>
</evidence>
<dbReference type="PRINTS" id="PR00069">
    <property type="entry name" value="ALDKETRDTASE"/>
</dbReference>
<dbReference type="Pfam" id="PF00248">
    <property type="entry name" value="Aldo_ket_red"/>
    <property type="match status" value="1"/>
</dbReference>
<evidence type="ECO:0000256" key="3">
    <source>
        <dbReference type="ARBA" id="ARBA00038157"/>
    </source>
</evidence>
<dbReference type="RefSeq" id="WP_091404241.1">
    <property type="nucleotide sequence ID" value="NZ_FOAB01000001.1"/>
</dbReference>
<keyword evidence="6" id="KW-1185">Reference proteome</keyword>
<reference evidence="6" key="1">
    <citation type="submission" date="2016-10" db="EMBL/GenBank/DDBJ databases">
        <authorList>
            <person name="Varghese N."/>
            <person name="Submissions S."/>
        </authorList>
    </citation>
    <scope>NUCLEOTIDE SEQUENCE [LARGE SCALE GENOMIC DNA]</scope>
    <source>
        <strain evidence="6">DSM 25232 / NCIMB 14723 / 92V</strain>
    </source>
</reference>
<dbReference type="CDD" id="cd19092">
    <property type="entry name" value="AKR_BsYcsN_EcYdhF-like"/>
    <property type="match status" value="1"/>
</dbReference>
<evidence type="ECO:0000313" key="6">
    <source>
        <dbReference type="Proteomes" id="UP000198521"/>
    </source>
</evidence>
<dbReference type="AlphaFoldDB" id="A0A1H7G1W8"/>
<dbReference type="PANTHER" id="PTHR43364:SF1">
    <property type="entry name" value="OXIDOREDUCTASE YDHF"/>
    <property type="match status" value="1"/>
</dbReference>
<dbReference type="OrthoDB" id="9773828at2"/>
<dbReference type="InterPro" id="IPR023210">
    <property type="entry name" value="NADP_OxRdtase_dom"/>
</dbReference>
<name>A0A1H7G1W8_AQUAM</name>
<proteinExistence type="inferred from homology"/>
<protein>
    <submittedName>
        <fullName evidence="5">Predicted oxidoreductase</fullName>
    </submittedName>
</protein>
<dbReference type="InterPro" id="IPR020471">
    <property type="entry name" value="AKR"/>
</dbReference>
<dbReference type="PANTHER" id="PTHR43364">
    <property type="entry name" value="NADH-SPECIFIC METHYLGLYOXAL REDUCTASE-RELATED"/>
    <property type="match status" value="1"/>
</dbReference>
<dbReference type="FunFam" id="3.20.20.100:FF:000008">
    <property type="entry name" value="Aldo/keto reductase family oxidoreductase"/>
    <property type="match status" value="1"/>
</dbReference>
<dbReference type="SUPFAM" id="SSF51430">
    <property type="entry name" value="NAD(P)-linked oxidoreductase"/>
    <property type="match status" value="1"/>
</dbReference>
<dbReference type="InterPro" id="IPR050523">
    <property type="entry name" value="AKR_Detox_Biosynth"/>
</dbReference>
<evidence type="ECO:0000256" key="2">
    <source>
        <dbReference type="ARBA" id="ARBA00023002"/>
    </source>
</evidence>
<dbReference type="GO" id="GO:0005829">
    <property type="term" value="C:cytosol"/>
    <property type="evidence" value="ECO:0007669"/>
    <property type="project" value="TreeGrafter"/>
</dbReference>
<keyword evidence="2" id="KW-0560">Oxidoreductase</keyword>
<dbReference type="STRING" id="1038014.SAMN04487910_0187"/>
<accession>A0A1H7G1W8</accession>
<comment type="similarity">
    <text evidence="3">Belongs to the aldo/keto reductase family. Aldo/keto reductase 2 subfamily.</text>
</comment>
<evidence type="ECO:0000259" key="4">
    <source>
        <dbReference type="Pfam" id="PF00248"/>
    </source>
</evidence>
<organism evidence="5 6">
    <name type="scientific">Aquimarina amphilecti</name>
    <dbReference type="NCBI Taxonomy" id="1038014"/>
    <lineage>
        <taxon>Bacteria</taxon>
        <taxon>Pseudomonadati</taxon>
        <taxon>Bacteroidota</taxon>
        <taxon>Flavobacteriia</taxon>
        <taxon>Flavobacteriales</taxon>
        <taxon>Flavobacteriaceae</taxon>
        <taxon>Aquimarina</taxon>
    </lineage>
</organism>
<sequence>MNTKISENGPLFSRIVAGCMNWGEWGANLTSDESLKLIEECLAIGVTTFDHADIYGHYTTESLFGQAIKGKSSLREQMQLVTKCGIRLVTSNRPDNNIKSYKTTKKYIIESVEQSLVNLQTDFIDMLLIHRPSPLMDPSDIAEAFEALKSSGKVLHFGVSNFTTSQFDMLNASFPLQTNQIEISPLQLTPFIDGSLDQCIKHNVKPMAYSTLAGGKFFSKQPEERVVRINKVINDLMQKYSVLADQILTAWLLKHPSGILPIMGSTKINRIQSAVNSVSLSITDEEWFRIWEASTGSEVA</sequence>
<keyword evidence="1" id="KW-0521">NADP</keyword>
<feature type="domain" description="NADP-dependent oxidoreductase" evidence="4">
    <location>
        <begin position="14"/>
        <end position="292"/>
    </location>
</feature>
<dbReference type="GO" id="GO:0016491">
    <property type="term" value="F:oxidoreductase activity"/>
    <property type="evidence" value="ECO:0007669"/>
    <property type="project" value="UniProtKB-KW"/>
</dbReference>
<dbReference type="EMBL" id="FOAB01000001">
    <property type="protein sequence ID" value="SEK29675.1"/>
    <property type="molecule type" value="Genomic_DNA"/>
</dbReference>
<gene>
    <name evidence="5" type="ORF">SAMN04487910_0187</name>
</gene>
<dbReference type="Gene3D" id="3.20.20.100">
    <property type="entry name" value="NADP-dependent oxidoreductase domain"/>
    <property type="match status" value="1"/>
</dbReference>
<dbReference type="InterPro" id="IPR036812">
    <property type="entry name" value="NAD(P)_OxRdtase_dom_sf"/>
</dbReference>